<evidence type="ECO:0000313" key="2">
    <source>
        <dbReference type="EMBL" id="AWO00611.1"/>
    </source>
</evidence>
<gene>
    <name evidence="2" type="ORF">DLD77_02300</name>
</gene>
<proteinExistence type="predicted"/>
<reference evidence="2 3" key="1">
    <citation type="submission" date="2018-05" db="EMBL/GenBank/DDBJ databases">
        <title>Chitinophaga sp. nov., isolated from rhizosphere soil of Alhagi.</title>
        <authorList>
            <person name="Liu Y."/>
        </authorList>
    </citation>
    <scope>NUCLEOTIDE SEQUENCE [LARGE SCALE GENOMIC DNA]</scope>
    <source>
        <strain evidence="2 3">T22</strain>
    </source>
</reference>
<protein>
    <recommendedName>
        <fullName evidence="4">Peptidase S74 domain-containing protein</fullName>
    </recommendedName>
</protein>
<sequence length="300" mass="32691">MGENNMNFYLKQYSSNNKFLQESIYDGGVYHVVAEKHKSYINFRNSAGIGNVTPVATLDVNGSIRANTAFMMLGPGSYVGTRFIDGLTSGRRGLHIDNDASTSWEFLSLRNANGEHLRIKGNGYTGLGVDPSYRLHVMQKDGSFAEGIGLTNGSVTWNIVSDGYGARLLISQNGDPSKGLSILNGNTGIGMDAPAAYRLAVNGTVAAKKVKVTQTPWADFVFDPGYDLMPLPELEEYIQQNKHLPGIPTAKEVGKDGVDLAEINAKLLQKIEELTLHLIEQNKEIKQIRKELAAAKAVTE</sequence>
<name>A0ABM6W9K5_9BACT</name>
<accession>A0ABM6W9K5</accession>
<evidence type="ECO:0008006" key="4">
    <source>
        <dbReference type="Google" id="ProtNLM"/>
    </source>
</evidence>
<keyword evidence="3" id="KW-1185">Reference proteome</keyword>
<evidence type="ECO:0000256" key="1">
    <source>
        <dbReference type="SAM" id="Coils"/>
    </source>
</evidence>
<evidence type="ECO:0000313" key="3">
    <source>
        <dbReference type="Proteomes" id="UP000246099"/>
    </source>
</evidence>
<dbReference type="EMBL" id="CP029600">
    <property type="protein sequence ID" value="AWO00611.1"/>
    <property type="molecule type" value="Genomic_DNA"/>
</dbReference>
<organism evidence="2 3">
    <name type="scientific">Chitinophaga alhagiae</name>
    <dbReference type="NCBI Taxonomy" id="2203219"/>
    <lineage>
        <taxon>Bacteria</taxon>
        <taxon>Pseudomonadati</taxon>
        <taxon>Bacteroidota</taxon>
        <taxon>Chitinophagia</taxon>
        <taxon>Chitinophagales</taxon>
        <taxon>Chitinophagaceae</taxon>
        <taxon>Chitinophaga</taxon>
    </lineage>
</organism>
<feature type="coiled-coil region" evidence="1">
    <location>
        <begin position="264"/>
        <end position="298"/>
    </location>
</feature>
<dbReference type="Proteomes" id="UP000246099">
    <property type="component" value="Chromosome"/>
</dbReference>
<keyword evidence="1" id="KW-0175">Coiled coil</keyword>